<dbReference type="Proteomes" id="UP001159405">
    <property type="component" value="Unassembled WGS sequence"/>
</dbReference>
<keyword evidence="1" id="KW-0862">Zinc</keyword>
<organism evidence="4 5">
    <name type="scientific">Porites lobata</name>
    <dbReference type="NCBI Taxonomy" id="104759"/>
    <lineage>
        <taxon>Eukaryota</taxon>
        <taxon>Metazoa</taxon>
        <taxon>Cnidaria</taxon>
        <taxon>Anthozoa</taxon>
        <taxon>Hexacorallia</taxon>
        <taxon>Scleractinia</taxon>
        <taxon>Fungiina</taxon>
        <taxon>Poritidae</taxon>
        <taxon>Porites</taxon>
    </lineage>
</organism>
<proteinExistence type="predicted"/>
<sequence length="1135" mass="129499">MATKGDTPKKPANIQRAISSVNDNCRLSCCPLKIKYGEFKKNSYISTQNLFKVSTREGCIQGLTLAELCSHIGLEIEKSDTFSDRVCHACGRKIRNAFDFYTFIASNLKREKDNSAVMEVDDHSGRFKRLLPTTISSPDRSPQARKGKKATGQKSLAKKSLSFKDVSSSVVNTDSDHNEISTSNTADDSPQEAGELFLSYLNVEDLLESSSTEAKVVIVNPGGRVETFSSFHDKTKSIMVNLCRKKWKTVANLTFEHPNIREELPDPLRRTVSKEFQEYCNNATDSVLKKSRPDDLAAFSNKVLVHEADVWCPFWMNCVRGACNVRDSSQLDVKKINAMALIKSVAARGRNETMSAVAYRISAVLFHSGVKHEDLRILNKLGVCMSPDMIVQFQRKMGECCESKVGHWKREIEKAKVASLLLNEVREKQVGNHEDDVMRVDIDFSEETIRKYDFFEPAAFQFCQEHINRFSDEQDIITDQELGAAAAEIAKIQLPYYRLVGDNIDLMVNARIQSVESSNRSIHWTQQYAVLNRVNEVALDTKRPRKSLKELQLLDLLPDQASLERLKHRWAVLVSRIISKYLTKFHPFRDVVIRHIPHHYSKEMKTKSQTCSLGVQFFNPNVASEMAQLLMTNHEKYVPSFKTTDGKAVLKSVPFHGDQLFEERARNTQWVYQDGDNEYDRLEGLETEFADWHAKFNLYMIENELFVDNSSAAEIGTSRASMNRTFKTNAAKGVNNHYNEYKEFHAREVEAHVCASFMEMSGMTTFDDNPDYDVPTKQDLSRESRRKWLLELCLKHVETYIMTVSEVEPLVQQVRELESAVAAAGFLCRVDGCDKNYSQHSSRVKHEVTQHGIVWEQYEAGKERDIMGFYHCRMSCGLVFSTKSTRNRHESTAHSGTTVQTEQDQQDGAGKEGAKEDFLFNYHQAKLTFGLILFEFDDAIKEGDGDRLHDFYRFGLLLFKAYGKTKYAYVILLYLAKIKAILSESDAHDLKWNRTFNKHGLPGMNIPLDLRTEQYNRDVKGMWKALGANINEDSAARVANTVEPMENIYDSIRIDLGLPEIRGYRSGGNPEVAVHQLICDLMQISAFKHNPGRGGHPSFPEFSSNLLQNLDYRDLHTWMNGLIKTWEPIYELNRV</sequence>
<dbReference type="Pfam" id="PF20231">
    <property type="entry name" value="DUF6589"/>
    <property type="match status" value="1"/>
</dbReference>
<protein>
    <recommendedName>
        <fullName evidence="3">C2H2-type domain-containing protein</fullName>
    </recommendedName>
</protein>
<dbReference type="PROSITE" id="PS00028">
    <property type="entry name" value="ZINC_FINGER_C2H2_1"/>
    <property type="match status" value="2"/>
</dbReference>
<dbReference type="EMBL" id="CALNXK010000050">
    <property type="protein sequence ID" value="CAH3131612.1"/>
    <property type="molecule type" value="Genomic_DNA"/>
</dbReference>
<feature type="region of interest" description="Disordered" evidence="2">
    <location>
        <begin position="129"/>
        <end position="190"/>
    </location>
</feature>
<keyword evidence="1" id="KW-0479">Metal-binding</keyword>
<name>A0ABN8P2P4_9CNID</name>
<feature type="domain" description="C2H2-type" evidence="3">
    <location>
        <begin position="870"/>
        <end position="899"/>
    </location>
</feature>
<dbReference type="InterPro" id="IPR046496">
    <property type="entry name" value="DUF6589"/>
</dbReference>
<dbReference type="SMART" id="SM00355">
    <property type="entry name" value="ZnF_C2H2"/>
    <property type="match status" value="2"/>
</dbReference>
<evidence type="ECO:0000313" key="4">
    <source>
        <dbReference type="EMBL" id="CAH3131612.1"/>
    </source>
</evidence>
<evidence type="ECO:0000313" key="5">
    <source>
        <dbReference type="Proteomes" id="UP001159405"/>
    </source>
</evidence>
<dbReference type="PROSITE" id="PS50157">
    <property type="entry name" value="ZINC_FINGER_C2H2_2"/>
    <property type="match status" value="1"/>
</dbReference>
<reference evidence="4 5" key="1">
    <citation type="submission" date="2022-05" db="EMBL/GenBank/DDBJ databases">
        <authorList>
            <consortium name="Genoscope - CEA"/>
            <person name="William W."/>
        </authorList>
    </citation>
    <scope>NUCLEOTIDE SEQUENCE [LARGE SCALE GENOMIC DNA]</scope>
</reference>
<evidence type="ECO:0000256" key="2">
    <source>
        <dbReference type="SAM" id="MobiDB-lite"/>
    </source>
</evidence>
<keyword evidence="5" id="KW-1185">Reference proteome</keyword>
<keyword evidence="1" id="KW-0863">Zinc-finger</keyword>
<feature type="compositionally biased region" description="Polar residues" evidence="2">
    <location>
        <begin position="893"/>
        <end position="903"/>
    </location>
</feature>
<feature type="region of interest" description="Disordered" evidence="2">
    <location>
        <begin position="889"/>
        <end position="910"/>
    </location>
</feature>
<accession>A0ABN8P2P4</accession>
<dbReference type="InterPro" id="IPR013087">
    <property type="entry name" value="Znf_C2H2_type"/>
</dbReference>
<evidence type="ECO:0000259" key="3">
    <source>
        <dbReference type="PROSITE" id="PS50157"/>
    </source>
</evidence>
<evidence type="ECO:0000256" key="1">
    <source>
        <dbReference type="PROSITE-ProRule" id="PRU00042"/>
    </source>
</evidence>
<comment type="caution">
    <text evidence="4">The sequence shown here is derived from an EMBL/GenBank/DDBJ whole genome shotgun (WGS) entry which is preliminary data.</text>
</comment>
<gene>
    <name evidence="4" type="ORF">PLOB_00036339</name>
</gene>